<dbReference type="PANTHER" id="PTHR47738:SF2">
    <property type="entry name" value="PTS SYSTEM FRUCTOSE-LIKE EIIA COMPONENT"/>
    <property type="match status" value="1"/>
</dbReference>
<dbReference type="AlphaFoldDB" id="A0A6J5Z6M1"/>
<evidence type="ECO:0000259" key="1">
    <source>
        <dbReference type="PROSITE" id="PS51094"/>
    </source>
</evidence>
<dbReference type="Pfam" id="PF00359">
    <property type="entry name" value="PTS_EIIA_2"/>
    <property type="match status" value="1"/>
</dbReference>
<dbReference type="PANTHER" id="PTHR47738">
    <property type="entry name" value="PTS SYSTEM FRUCTOSE-LIKE EIIA COMPONENT-RELATED"/>
    <property type="match status" value="1"/>
</dbReference>
<dbReference type="EMBL" id="CAESAJ010000057">
    <property type="protein sequence ID" value="CAB4337176.1"/>
    <property type="molecule type" value="Genomic_DNA"/>
</dbReference>
<proteinExistence type="predicted"/>
<gene>
    <name evidence="2" type="ORF">UFOPK3770_00658</name>
</gene>
<sequence length="146" mass="15355">MTVFATELVDLELVASDKVDAITKLAELVVASGRGTDLDQIVSDVLARDELGTPQVEGVAIPHARTSGVSTACVAVGRTKGIIFDPDEPPADTIFMILVPDSATDEHIVILSGLARRLMDPEFTHFLREAGSAEELATVLGQGSGN</sequence>
<reference evidence="2" key="1">
    <citation type="submission" date="2020-05" db="EMBL/GenBank/DDBJ databases">
        <authorList>
            <person name="Chiriac C."/>
            <person name="Salcher M."/>
            <person name="Ghai R."/>
            <person name="Kavagutti S V."/>
        </authorList>
    </citation>
    <scope>NUCLEOTIDE SEQUENCE</scope>
</reference>
<dbReference type="InterPro" id="IPR016152">
    <property type="entry name" value="PTrfase/Anion_transptr"/>
</dbReference>
<organism evidence="2">
    <name type="scientific">freshwater metagenome</name>
    <dbReference type="NCBI Taxonomy" id="449393"/>
    <lineage>
        <taxon>unclassified sequences</taxon>
        <taxon>metagenomes</taxon>
        <taxon>ecological metagenomes</taxon>
    </lineage>
</organism>
<evidence type="ECO:0000313" key="2">
    <source>
        <dbReference type="EMBL" id="CAB4337176.1"/>
    </source>
</evidence>
<dbReference type="InterPro" id="IPR051541">
    <property type="entry name" value="PTS_SugarTrans_NitroReg"/>
</dbReference>
<feature type="domain" description="PTS EIIA type-2" evidence="1">
    <location>
        <begin position="2"/>
        <end position="143"/>
    </location>
</feature>
<accession>A0A6J5Z6M1</accession>
<protein>
    <submittedName>
        <fullName evidence="2">Unannotated protein</fullName>
    </submittedName>
</protein>
<dbReference type="PROSITE" id="PS51094">
    <property type="entry name" value="PTS_EIIA_TYPE_2"/>
    <property type="match status" value="1"/>
</dbReference>
<name>A0A6J5Z6M1_9ZZZZ</name>
<dbReference type="InterPro" id="IPR002178">
    <property type="entry name" value="PTS_EIIA_type-2_dom"/>
</dbReference>
<dbReference type="SUPFAM" id="SSF55804">
    <property type="entry name" value="Phoshotransferase/anion transport protein"/>
    <property type="match status" value="1"/>
</dbReference>
<dbReference type="CDD" id="cd00211">
    <property type="entry name" value="PTS_IIA_fru"/>
    <property type="match status" value="1"/>
</dbReference>
<dbReference type="Gene3D" id="3.40.930.10">
    <property type="entry name" value="Mannitol-specific EII, Chain A"/>
    <property type="match status" value="1"/>
</dbReference>